<evidence type="ECO:0000313" key="2">
    <source>
        <dbReference type="EMBL" id="MDF2260918.1"/>
    </source>
</evidence>
<proteinExistence type="predicted"/>
<organism evidence="2 3">
    <name type="scientific">Streptantibioticus ferralitis</name>
    <dbReference type="NCBI Taxonomy" id="236510"/>
    <lineage>
        <taxon>Bacteria</taxon>
        <taxon>Bacillati</taxon>
        <taxon>Actinomycetota</taxon>
        <taxon>Actinomycetes</taxon>
        <taxon>Kitasatosporales</taxon>
        <taxon>Streptomycetaceae</taxon>
        <taxon>Streptantibioticus</taxon>
    </lineage>
</organism>
<dbReference type="Pfam" id="PF03781">
    <property type="entry name" value="FGE-sulfatase"/>
    <property type="match status" value="1"/>
</dbReference>
<sequence>MALVVRWTGREIKALREAKRMTLVDFAEQMCVSPRMVSKWEAGGQKIEPRAVNQQALDTLLACSPADVQGRFAALTTPPPVDIPGQRPDTDAVPAEAQHVRHPADGKMTAKIPAGIYLSGTENEPLWVEAYYIDVFPTTNADYARFTAATGHPAPRHWENGRCPSNLYDHPVVWVMHDDAAAYAAWAGKQLPTTQQWEKAARGTNGAVYPWGDGATVAKGNFRESGIRATTPVGRYHSGVSPYGVYDLCGNAWEWCSTETTPGRYELKGSAFTSPFFRSAPSTFNDADRRMYDDDTGFRCVATVEDVEKLVGEAAGR</sequence>
<comment type="caution">
    <text evidence="2">The sequence shown here is derived from an EMBL/GenBank/DDBJ whole genome shotgun (WGS) entry which is preliminary data.</text>
</comment>
<dbReference type="InterPro" id="IPR051043">
    <property type="entry name" value="Sulfatase_Mod_Factor_Kinase"/>
</dbReference>
<dbReference type="Gene3D" id="3.90.1580.10">
    <property type="entry name" value="paralog of FGE (formylglycine-generating enzyme)"/>
    <property type="match status" value="1"/>
</dbReference>
<name>A0ABT5ZAP7_9ACTN</name>
<evidence type="ECO:0000259" key="1">
    <source>
        <dbReference type="PROSITE" id="PS50943"/>
    </source>
</evidence>
<dbReference type="InterPro" id="IPR005532">
    <property type="entry name" value="SUMF_dom"/>
</dbReference>
<gene>
    <name evidence="2" type="ORF">P2L57_35955</name>
</gene>
<reference evidence="2 3" key="1">
    <citation type="submission" date="2023-03" db="EMBL/GenBank/DDBJ databases">
        <title>Draft genome sequence of type strain Streptomyces ferralitis JCM 14344.</title>
        <authorList>
            <person name="Klaysubun C."/>
            <person name="Duangmal K."/>
        </authorList>
    </citation>
    <scope>NUCLEOTIDE SEQUENCE [LARGE SCALE GENOMIC DNA]</scope>
    <source>
        <strain evidence="2 3">JCM 14344</strain>
    </source>
</reference>
<dbReference type="Pfam" id="PF01381">
    <property type="entry name" value="HTH_3"/>
    <property type="match status" value="1"/>
</dbReference>
<dbReference type="PANTHER" id="PTHR23150:SF19">
    <property type="entry name" value="FORMYLGLYCINE-GENERATING ENZYME"/>
    <property type="match status" value="1"/>
</dbReference>
<dbReference type="Proteomes" id="UP001220022">
    <property type="component" value="Unassembled WGS sequence"/>
</dbReference>
<dbReference type="InterPro" id="IPR010982">
    <property type="entry name" value="Lambda_DNA-bd_dom_sf"/>
</dbReference>
<accession>A0ABT5ZAP7</accession>
<feature type="domain" description="HTH cro/C1-type" evidence="1">
    <location>
        <begin position="12"/>
        <end position="68"/>
    </location>
</feature>
<dbReference type="SUPFAM" id="SSF56436">
    <property type="entry name" value="C-type lectin-like"/>
    <property type="match status" value="1"/>
</dbReference>
<dbReference type="InterPro" id="IPR001387">
    <property type="entry name" value="Cro/C1-type_HTH"/>
</dbReference>
<dbReference type="InterPro" id="IPR042095">
    <property type="entry name" value="SUMF_sf"/>
</dbReference>
<dbReference type="CDD" id="cd00093">
    <property type="entry name" value="HTH_XRE"/>
    <property type="match status" value="1"/>
</dbReference>
<dbReference type="PROSITE" id="PS50943">
    <property type="entry name" value="HTH_CROC1"/>
    <property type="match status" value="1"/>
</dbReference>
<dbReference type="Gene3D" id="1.10.260.40">
    <property type="entry name" value="lambda repressor-like DNA-binding domains"/>
    <property type="match status" value="1"/>
</dbReference>
<protein>
    <submittedName>
        <fullName evidence="2">SUMF1/EgtB/PvdO family nonheme iron enzyme</fullName>
    </submittedName>
</protein>
<evidence type="ECO:0000313" key="3">
    <source>
        <dbReference type="Proteomes" id="UP001220022"/>
    </source>
</evidence>
<dbReference type="InterPro" id="IPR016187">
    <property type="entry name" value="CTDL_fold"/>
</dbReference>
<dbReference type="PANTHER" id="PTHR23150">
    <property type="entry name" value="SULFATASE MODIFYING FACTOR 1, 2"/>
    <property type="match status" value="1"/>
</dbReference>
<dbReference type="EMBL" id="JARHTQ010000043">
    <property type="protein sequence ID" value="MDF2260918.1"/>
    <property type="molecule type" value="Genomic_DNA"/>
</dbReference>
<keyword evidence="3" id="KW-1185">Reference proteome</keyword>
<dbReference type="RefSeq" id="WP_275822002.1">
    <property type="nucleotide sequence ID" value="NZ_BAAANM010000041.1"/>
</dbReference>
<dbReference type="SMART" id="SM00530">
    <property type="entry name" value="HTH_XRE"/>
    <property type="match status" value="1"/>
</dbReference>
<dbReference type="SUPFAM" id="SSF47413">
    <property type="entry name" value="lambda repressor-like DNA-binding domains"/>
    <property type="match status" value="1"/>
</dbReference>